<dbReference type="Proteomes" id="UP000007110">
    <property type="component" value="Unassembled WGS sequence"/>
</dbReference>
<dbReference type="PROSITE" id="PS50188">
    <property type="entry name" value="B302_SPRY"/>
    <property type="match status" value="1"/>
</dbReference>
<evidence type="ECO:0000259" key="7">
    <source>
        <dbReference type="PROSITE" id="PS50800"/>
    </source>
</evidence>
<evidence type="ECO:0000259" key="6">
    <source>
        <dbReference type="PROSITE" id="PS50188"/>
    </source>
</evidence>
<dbReference type="Gene3D" id="2.60.120.920">
    <property type="match status" value="1"/>
</dbReference>
<feature type="compositionally biased region" description="Acidic residues" evidence="5">
    <location>
        <begin position="99"/>
        <end position="113"/>
    </location>
</feature>
<dbReference type="SMART" id="SM00449">
    <property type="entry name" value="SPRY"/>
    <property type="match status" value="1"/>
</dbReference>
<evidence type="ECO:0000256" key="5">
    <source>
        <dbReference type="SAM" id="MobiDB-lite"/>
    </source>
</evidence>
<dbReference type="InterPro" id="IPR036361">
    <property type="entry name" value="SAP_dom_sf"/>
</dbReference>
<evidence type="ECO:0000313" key="9">
    <source>
        <dbReference type="Proteomes" id="UP000007110"/>
    </source>
</evidence>
<dbReference type="AlphaFoldDB" id="A0A7M7PSS0"/>
<proteinExistence type="predicted"/>
<feature type="domain" description="SAP" evidence="7">
    <location>
        <begin position="6"/>
        <end position="40"/>
    </location>
</feature>
<reference evidence="9" key="1">
    <citation type="submission" date="2015-02" db="EMBL/GenBank/DDBJ databases">
        <title>Genome sequencing for Strongylocentrotus purpuratus.</title>
        <authorList>
            <person name="Murali S."/>
            <person name="Liu Y."/>
            <person name="Vee V."/>
            <person name="English A."/>
            <person name="Wang M."/>
            <person name="Skinner E."/>
            <person name="Han Y."/>
            <person name="Muzny D.M."/>
            <person name="Worley K.C."/>
            <person name="Gibbs R.A."/>
        </authorList>
    </citation>
    <scope>NUCLEOTIDE SEQUENCE</scope>
</reference>
<keyword evidence="4" id="KW-0539">Nucleus</keyword>
<feature type="compositionally biased region" description="Acidic residues" evidence="5">
    <location>
        <begin position="127"/>
        <end position="147"/>
    </location>
</feature>
<reference evidence="8" key="2">
    <citation type="submission" date="2021-01" db="UniProtKB">
        <authorList>
            <consortium name="EnsemblMetazoa"/>
        </authorList>
    </citation>
    <scope>IDENTIFICATION</scope>
</reference>
<organism evidence="8 9">
    <name type="scientific">Strongylocentrotus purpuratus</name>
    <name type="common">Purple sea urchin</name>
    <dbReference type="NCBI Taxonomy" id="7668"/>
    <lineage>
        <taxon>Eukaryota</taxon>
        <taxon>Metazoa</taxon>
        <taxon>Echinodermata</taxon>
        <taxon>Eleutherozoa</taxon>
        <taxon>Echinozoa</taxon>
        <taxon>Echinoidea</taxon>
        <taxon>Euechinoidea</taxon>
        <taxon>Echinacea</taxon>
        <taxon>Camarodonta</taxon>
        <taxon>Echinidea</taxon>
        <taxon>Strongylocentrotidae</taxon>
        <taxon>Strongylocentrotus</taxon>
    </lineage>
</organism>
<dbReference type="RefSeq" id="XP_030855491.1">
    <property type="nucleotide sequence ID" value="XM_030999631.1"/>
</dbReference>
<feature type="region of interest" description="Disordered" evidence="5">
    <location>
        <begin position="76"/>
        <end position="242"/>
    </location>
</feature>
<name>A0A7M7PSS0_STRPU</name>
<protein>
    <submittedName>
        <fullName evidence="8">Uncharacterized protein</fullName>
    </submittedName>
</protein>
<keyword evidence="9" id="KW-1185">Reference proteome</keyword>
<dbReference type="GO" id="GO:0005634">
    <property type="term" value="C:nucleus"/>
    <property type="evidence" value="ECO:0007669"/>
    <property type="project" value="UniProtKB-SubCell"/>
</dbReference>
<feature type="region of interest" description="Disordered" evidence="5">
    <location>
        <begin position="649"/>
        <end position="735"/>
    </location>
</feature>
<keyword evidence="2" id="KW-0488">Methylation</keyword>
<dbReference type="Pfam" id="PF00622">
    <property type="entry name" value="SPRY"/>
    <property type="match status" value="1"/>
</dbReference>
<dbReference type="GeneID" id="115919096"/>
<dbReference type="SUPFAM" id="SSF49899">
    <property type="entry name" value="Concanavalin A-like lectins/glucanases"/>
    <property type="match status" value="1"/>
</dbReference>
<feature type="compositionally biased region" description="Basic and acidic residues" evidence="5">
    <location>
        <begin position="194"/>
        <end position="224"/>
    </location>
</feature>
<feature type="region of interest" description="Disordered" evidence="5">
    <location>
        <begin position="41"/>
        <end position="63"/>
    </location>
</feature>
<dbReference type="SMART" id="SM00513">
    <property type="entry name" value="SAP"/>
    <property type="match status" value="1"/>
</dbReference>
<dbReference type="SUPFAM" id="SSF68906">
    <property type="entry name" value="SAP domain"/>
    <property type="match status" value="1"/>
</dbReference>
<dbReference type="InterPro" id="IPR001870">
    <property type="entry name" value="B30.2/SPRY"/>
</dbReference>
<keyword evidence="3" id="KW-0597">Phosphoprotein</keyword>
<evidence type="ECO:0000256" key="4">
    <source>
        <dbReference type="ARBA" id="ARBA00023242"/>
    </source>
</evidence>
<dbReference type="CDD" id="cd12884">
    <property type="entry name" value="SPRY_hnRNP"/>
    <property type="match status" value="1"/>
</dbReference>
<dbReference type="PANTHER" id="PTHR12381:SF56">
    <property type="entry name" value="B30.2_SPRY DOMAIN-CONTAINING PROTEIN-RELATED"/>
    <property type="match status" value="1"/>
</dbReference>
<dbReference type="InterPro" id="IPR013320">
    <property type="entry name" value="ConA-like_dom_sf"/>
</dbReference>
<sequence length="839" mass="93062">MSGIEPSKLKVAELRAELQARGLDSKGVKAVLIERLENALLDDAEEVGNEDEPTEAEGDDNFDDDVVELAQEALPEAEQGFGDEFGIGFSGDQEGTGQEADDDLLQEGEEGGDDQLLADLEIPPAMEEPEAEAAPQDVDEPQEEESMQQEVEAVPQVTEDAPQAVEEQGQDEQQPEGMEQAVEKEGENGEQTGDGDKKEEDKDKERKRDHENRNRDRRSGGRDRSPRRRTPPPVTMEEDDDIPDTQCVLSKYLSDLNLKIGKDGYNICPLSMEGFAYMWGGVKATHGVNKGKVAFECKLESQADVRHLPPEENNRHVVRVGWSIDASSLQLGEEDFSFGYGGTGKASVKCKFVDFGEKFGVGDVIGAYVDFEGEKPTISYTKNGTDLGVAFTIEEDLNGQALFPHFMVKNISVEVNFGQKEEPYFPLKEGFSFLGQLPAEDTERGPKPPATKKDCENVAVLVGFADEWSPCIIPVSHILEGASVQHTFVTVLWKGSLLRGKVLSVLRNAEDVKMLVQYLPCPVSLECKNKMTEDMFLSSDDIVSKTLKKLLEARLNNLYQTSSCSVKHTLKQNAPYQAFDTLNPRLSLPGYYQLQETNAANCHEPKEGCGILESLIANIKMLNSRLSVALEHSNEIQDVCHDLTRMDKKLQVPKKKMNRLSPGSAAGIPRRKSGKSMNRSPRPSFVSLDQSPDAPPQPNATTKPKAAQRKVHSSKVHSKSDEVKGGARGKPSKVTLRRSEVEKIYKSSTNYQVCALRLARKMFPGKKAGSQQSVPTECPRMLEVRHHIFELYNVPAAEQDTVWQECRQLLNQSFSFEDLQLDCLFPKCPKLVTSRGRIN</sequence>
<dbReference type="InterPro" id="IPR043136">
    <property type="entry name" value="B30.2/SPRY_sf"/>
</dbReference>
<dbReference type="PROSITE" id="PS50800">
    <property type="entry name" value="SAP"/>
    <property type="match status" value="1"/>
</dbReference>
<dbReference type="Pfam" id="PF02037">
    <property type="entry name" value="SAP"/>
    <property type="match status" value="1"/>
</dbReference>
<dbReference type="InterPro" id="IPR003034">
    <property type="entry name" value="SAP_dom"/>
</dbReference>
<comment type="subcellular location">
    <subcellularLocation>
        <location evidence="1">Nucleus</location>
    </subcellularLocation>
</comment>
<accession>A0A7M7PSS0</accession>
<dbReference type="InterPro" id="IPR003877">
    <property type="entry name" value="SPRY_dom"/>
</dbReference>
<feature type="domain" description="B30.2/SPRY" evidence="6">
    <location>
        <begin position="226"/>
        <end position="422"/>
    </location>
</feature>
<evidence type="ECO:0000256" key="2">
    <source>
        <dbReference type="ARBA" id="ARBA00022481"/>
    </source>
</evidence>
<evidence type="ECO:0000256" key="3">
    <source>
        <dbReference type="ARBA" id="ARBA00022553"/>
    </source>
</evidence>
<dbReference type="InterPro" id="IPR035778">
    <property type="entry name" value="SPRY_hnRNP_U"/>
</dbReference>
<evidence type="ECO:0000256" key="1">
    <source>
        <dbReference type="ARBA" id="ARBA00004123"/>
    </source>
</evidence>
<feature type="compositionally biased region" description="Basic residues" evidence="5">
    <location>
        <begin position="706"/>
        <end position="717"/>
    </location>
</feature>
<dbReference type="EnsemblMetazoa" id="XM_030999631">
    <property type="protein sequence ID" value="XP_030855491"/>
    <property type="gene ID" value="LOC115919096"/>
</dbReference>
<dbReference type="Gene3D" id="1.10.720.30">
    <property type="entry name" value="SAP domain"/>
    <property type="match status" value="1"/>
</dbReference>
<dbReference type="PANTHER" id="PTHR12381">
    <property type="entry name" value="HETEROGENEOUS NUCLEAR RIBONUCLEOPROTEIN U FAMILY MEMBER"/>
    <property type="match status" value="1"/>
</dbReference>
<evidence type="ECO:0000313" key="8">
    <source>
        <dbReference type="EnsemblMetazoa" id="XP_030855491"/>
    </source>
</evidence>